<dbReference type="EMBL" id="CM009292">
    <property type="protein sequence ID" value="PNT46793.1"/>
    <property type="molecule type" value="Genomic_DNA"/>
</dbReference>
<evidence type="ECO:0000313" key="2">
    <source>
        <dbReference type="Proteomes" id="UP000006729"/>
    </source>
</evidence>
<reference evidence="1 2" key="1">
    <citation type="journal article" date="2006" name="Science">
        <title>The genome of black cottonwood, Populus trichocarpa (Torr. &amp; Gray).</title>
        <authorList>
            <person name="Tuskan G.A."/>
            <person name="Difazio S."/>
            <person name="Jansson S."/>
            <person name="Bohlmann J."/>
            <person name="Grigoriev I."/>
            <person name="Hellsten U."/>
            <person name="Putnam N."/>
            <person name="Ralph S."/>
            <person name="Rombauts S."/>
            <person name="Salamov A."/>
            <person name="Schein J."/>
            <person name="Sterck L."/>
            <person name="Aerts A."/>
            <person name="Bhalerao R.R."/>
            <person name="Bhalerao R.P."/>
            <person name="Blaudez D."/>
            <person name="Boerjan W."/>
            <person name="Brun A."/>
            <person name="Brunner A."/>
            <person name="Busov V."/>
            <person name="Campbell M."/>
            <person name="Carlson J."/>
            <person name="Chalot M."/>
            <person name="Chapman J."/>
            <person name="Chen G.L."/>
            <person name="Cooper D."/>
            <person name="Coutinho P.M."/>
            <person name="Couturier J."/>
            <person name="Covert S."/>
            <person name="Cronk Q."/>
            <person name="Cunningham R."/>
            <person name="Davis J."/>
            <person name="Degroeve S."/>
            <person name="Dejardin A."/>
            <person name="Depamphilis C."/>
            <person name="Detter J."/>
            <person name="Dirks B."/>
            <person name="Dubchak I."/>
            <person name="Duplessis S."/>
            <person name="Ehlting J."/>
            <person name="Ellis B."/>
            <person name="Gendler K."/>
            <person name="Goodstein D."/>
            <person name="Gribskov M."/>
            <person name="Grimwood J."/>
            <person name="Groover A."/>
            <person name="Gunter L."/>
            <person name="Hamberger B."/>
            <person name="Heinze B."/>
            <person name="Helariutta Y."/>
            <person name="Henrissat B."/>
            <person name="Holligan D."/>
            <person name="Holt R."/>
            <person name="Huang W."/>
            <person name="Islam-Faridi N."/>
            <person name="Jones S."/>
            <person name="Jones-Rhoades M."/>
            <person name="Jorgensen R."/>
            <person name="Joshi C."/>
            <person name="Kangasjarvi J."/>
            <person name="Karlsson J."/>
            <person name="Kelleher C."/>
            <person name="Kirkpatrick R."/>
            <person name="Kirst M."/>
            <person name="Kohler A."/>
            <person name="Kalluri U."/>
            <person name="Larimer F."/>
            <person name="Leebens-Mack J."/>
            <person name="Leple J.C."/>
            <person name="Locascio P."/>
            <person name="Lou Y."/>
            <person name="Lucas S."/>
            <person name="Martin F."/>
            <person name="Montanini B."/>
            <person name="Napoli C."/>
            <person name="Nelson D.R."/>
            <person name="Nelson C."/>
            <person name="Nieminen K."/>
            <person name="Nilsson O."/>
            <person name="Pereda V."/>
            <person name="Peter G."/>
            <person name="Philippe R."/>
            <person name="Pilate G."/>
            <person name="Poliakov A."/>
            <person name="Razumovskaya J."/>
            <person name="Richardson P."/>
            <person name="Rinaldi C."/>
            <person name="Ritland K."/>
            <person name="Rouze P."/>
            <person name="Ryaboy D."/>
            <person name="Schmutz J."/>
            <person name="Schrader J."/>
            <person name="Segerman B."/>
            <person name="Shin H."/>
            <person name="Siddiqui A."/>
            <person name="Sterky F."/>
            <person name="Terry A."/>
            <person name="Tsai C.J."/>
            <person name="Uberbacher E."/>
            <person name="Unneberg P."/>
            <person name="Vahala J."/>
            <person name="Wall K."/>
            <person name="Wessler S."/>
            <person name="Yang G."/>
            <person name="Yin T."/>
            <person name="Douglas C."/>
            <person name="Marra M."/>
            <person name="Sandberg G."/>
            <person name="Van de Peer Y."/>
            <person name="Rokhsar D."/>
        </authorList>
    </citation>
    <scope>NUCLEOTIDE SEQUENCE [LARGE SCALE GENOMIC DNA]</scope>
    <source>
        <strain evidence="2">cv. Nisqually</strain>
    </source>
</reference>
<accession>A0A2K2BAI2</accession>
<dbReference type="AlphaFoldDB" id="A0A2K2BAI2"/>
<dbReference type="Gramene" id="Potri.003G214400.1.v4.1">
    <property type="protein sequence ID" value="Potri.003G214400.1.v4.1"/>
    <property type="gene ID" value="Potri.003G214400.v4.1"/>
</dbReference>
<organism evidence="1 2">
    <name type="scientific">Populus trichocarpa</name>
    <name type="common">Western balsam poplar</name>
    <name type="synonym">Populus balsamifera subsp. trichocarpa</name>
    <dbReference type="NCBI Taxonomy" id="3694"/>
    <lineage>
        <taxon>Eukaryota</taxon>
        <taxon>Viridiplantae</taxon>
        <taxon>Streptophyta</taxon>
        <taxon>Embryophyta</taxon>
        <taxon>Tracheophyta</taxon>
        <taxon>Spermatophyta</taxon>
        <taxon>Magnoliopsida</taxon>
        <taxon>eudicotyledons</taxon>
        <taxon>Gunneridae</taxon>
        <taxon>Pentapetalae</taxon>
        <taxon>rosids</taxon>
        <taxon>fabids</taxon>
        <taxon>Malpighiales</taxon>
        <taxon>Salicaceae</taxon>
        <taxon>Saliceae</taxon>
        <taxon>Populus</taxon>
    </lineage>
</organism>
<proteinExistence type="predicted"/>
<dbReference type="InParanoid" id="A0A2K2BAI2"/>
<gene>
    <name evidence="1" type="ORF">POPTR_003G214400</name>
</gene>
<protein>
    <submittedName>
        <fullName evidence="1">Uncharacterized protein</fullName>
    </submittedName>
</protein>
<sequence>MGLSQGSRVIDGISHSAAAASSYAVAKCAISLCLANAVIDLNTGCYRGYDFSDTSISIPGDEVYENITLWSLSIFLVPCSCILLPDMKLCQPLFVCRIRFIIDAIPLVESGQNSFSW</sequence>
<name>A0A2K2BAI2_POPTR</name>
<dbReference type="Proteomes" id="UP000006729">
    <property type="component" value="Chromosome 3"/>
</dbReference>
<keyword evidence="2" id="KW-1185">Reference proteome</keyword>
<evidence type="ECO:0000313" key="1">
    <source>
        <dbReference type="EMBL" id="PNT46793.1"/>
    </source>
</evidence>